<name>A0A329MHL0_9BACL</name>
<dbReference type="EMBL" id="QMFB01000015">
    <property type="protein sequence ID" value="RAV18866.1"/>
    <property type="molecule type" value="Genomic_DNA"/>
</dbReference>
<sequence length="177" mass="20537">MRFAKKKEGEAGSKYNAKKTILNLLSGEMNKLTAAQVKDFKTKGFDESRFIIFDSELEAKYYRDKLLPLVRSGRIRVELQPKFTLLAKFEKDGVKHQAITYSPDFAVLREGRKTVYVDVKGAEDQKFGLKRKMFDASFPDFPPLVVMKYCKKFGGWIMIEEYTVKKRQENKEKKAAK</sequence>
<dbReference type="InterPro" id="IPR009414">
    <property type="entry name" value="DUF1064"/>
</dbReference>
<dbReference type="Pfam" id="PF06356">
    <property type="entry name" value="DUF1064"/>
    <property type="match status" value="1"/>
</dbReference>
<proteinExistence type="predicted"/>
<dbReference type="AlphaFoldDB" id="A0A329MHL0"/>
<dbReference type="Proteomes" id="UP000250369">
    <property type="component" value="Unassembled WGS sequence"/>
</dbReference>
<evidence type="ECO:0000313" key="1">
    <source>
        <dbReference type="EMBL" id="RAV18866.1"/>
    </source>
</evidence>
<organism evidence="1 2">
    <name type="scientific">Paenibacillus contaminans</name>
    <dbReference type="NCBI Taxonomy" id="450362"/>
    <lineage>
        <taxon>Bacteria</taxon>
        <taxon>Bacillati</taxon>
        <taxon>Bacillota</taxon>
        <taxon>Bacilli</taxon>
        <taxon>Bacillales</taxon>
        <taxon>Paenibacillaceae</taxon>
        <taxon>Paenibacillus</taxon>
    </lineage>
</organism>
<evidence type="ECO:0000313" key="2">
    <source>
        <dbReference type="Proteomes" id="UP000250369"/>
    </source>
</evidence>
<accession>A0A329MHL0</accession>
<dbReference type="OrthoDB" id="1853564at2"/>
<evidence type="ECO:0008006" key="3">
    <source>
        <dbReference type="Google" id="ProtNLM"/>
    </source>
</evidence>
<gene>
    <name evidence="1" type="ORF">DQG23_24370</name>
</gene>
<reference evidence="1 2" key="1">
    <citation type="journal article" date="2009" name="Int. J. Syst. Evol. Microbiol.">
        <title>Paenibacillus contaminans sp. nov., isolated from a contaminated laboratory plate.</title>
        <authorList>
            <person name="Chou J.H."/>
            <person name="Lee J.H."/>
            <person name="Lin M.C."/>
            <person name="Chang P.S."/>
            <person name="Arun A.B."/>
            <person name="Young C.C."/>
            <person name="Chen W.M."/>
        </authorList>
    </citation>
    <scope>NUCLEOTIDE SEQUENCE [LARGE SCALE GENOMIC DNA]</scope>
    <source>
        <strain evidence="1 2">CKOBP-6</strain>
    </source>
</reference>
<keyword evidence="2" id="KW-1185">Reference proteome</keyword>
<dbReference type="RefSeq" id="WP_113033511.1">
    <property type="nucleotide sequence ID" value="NZ_QMFB01000015.1"/>
</dbReference>
<protein>
    <recommendedName>
        <fullName evidence="3">DUF1064 domain-containing protein</fullName>
    </recommendedName>
</protein>
<comment type="caution">
    <text evidence="1">The sequence shown here is derived from an EMBL/GenBank/DDBJ whole genome shotgun (WGS) entry which is preliminary data.</text>
</comment>